<feature type="transmembrane region" description="Helical" evidence="1">
    <location>
        <begin position="67"/>
        <end position="84"/>
    </location>
</feature>
<protein>
    <submittedName>
        <fullName evidence="2">Uncharacterized protein</fullName>
    </submittedName>
</protein>
<sequence length="85" mass="9797">MIWPVVLFLALQAFVFLVWAALAFQTLFRLRARAVDRTGRQFPGPVTFINTTSEWMRDPAEARQRRILLAATLLMISLTLISAYR</sequence>
<keyword evidence="1" id="KW-0812">Transmembrane</keyword>
<keyword evidence="1" id="KW-0472">Membrane</keyword>
<feature type="transmembrane region" description="Helical" evidence="1">
    <location>
        <begin position="6"/>
        <end position="28"/>
    </location>
</feature>
<dbReference type="RefSeq" id="WP_140194762.1">
    <property type="nucleotide sequence ID" value="NZ_CP065915.1"/>
</dbReference>
<keyword evidence="3" id="KW-1185">Reference proteome</keyword>
<dbReference type="AlphaFoldDB" id="A0A5C5GKD3"/>
<accession>A0A5C5GKD3</accession>
<proteinExistence type="predicted"/>
<dbReference type="EMBL" id="VFFF01000001">
    <property type="protein sequence ID" value="TNY33916.1"/>
    <property type="molecule type" value="Genomic_DNA"/>
</dbReference>
<reference evidence="2 3" key="1">
    <citation type="submission" date="2019-06" db="EMBL/GenBank/DDBJ databases">
        <title>Genome of new Rhodobacteraceae sp. SM1903.</title>
        <authorList>
            <person name="Ren X."/>
        </authorList>
    </citation>
    <scope>NUCLEOTIDE SEQUENCE [LARGE SCALE GENOMIC DNA]</scope>
    <source>
        <strain evidence="2 3">SM1903</strain>
    </source>
</reference>
<organism evidence="2 3">
    <name type="scientific">Pelagovum pacificum</name>
    <dbReference type="NCBI Taxonomy" id="2588711"/>
    <lineage>
        <taxon>Bacteria</taxon>
        <taxon>Pseudomonadati</taxon>
        <taxon>Pseudomonadota</taxon>
        <taxon>Alphaproteobacteria</taxon>
        <taxon>Rhodobacterales</taxon>
        <taxon>Paracoccaceae</taxon>
        <taxon>Pelagovum</taxon>
    </lineage>
</organism>
<dbReference type="OrthoDB" id="7726121at2"/>
<name>A0A5C5GKD3_9RHOB</name>
<gene>
    <name evidence="2" type="ORF">FHY64_11820</name>
</gene>
<comment type="caution">
    <text evidence="2">The sequence shown here is derived from an EMBL/GenBank/DDBJ whole genome shotgun (WGS) entry which is preliminary data.</text>
</comment>
<dbReference type="Proteomes" id="UP000314011">
    <property type="component" value="Unassembled WGS sequence"/>
</dbReference>
<evidence type="ECO:0000313" key="2">
    <source>
        <dbReference type="EMBL" id="TNY33916.1"/>
    </source>
</evidence>
<keyword evidence="1" id="KW-1133">Transmembrane helix</keyword>
<evidence type="ECO:0000256" key="1">
    <source>
        <dbReference type="SAM" id="Phobius"/>
    </source>
</evidence>
<evidence type="ECO:0000313" key="3">
    <source>
        <dbReference type="Proteomes" id="UP000314011"/>
    </source>
</evidence>